<organism evidence="1 2">
    <name type="scientific">Trypanosoma cruzi marinkellei</name>
    <dbReference type="NCBI Taxonomy" id="85056"/>
    <lineage>
        <taxon>Eukaryota</taxon>
        <taxon>Discoba</taxon>
        <taxon>Euglenozoa</taxon>
        <taxon>Kinetoplastea</taxon>
        <taxon>Metakinetoplastina</taxon>
        <taxon>Trypanosomatida</taxon>
        <taxon>Trypanosomatidae</taxon>
        <taxon>Trypanosoma</taxon>
        <taxon>Schizotrypanum</taxon>
    </lineage>
</organism>
<dbReference type="Proteomes" id="UP000007350">
    <property type="component" value="Unassembled WGS sequence"/>
</dbReference>
<dbReference type="AlphaFoldDB" id="K2MQW2"/>
<dbReference type="EMBL" id="AHKC01008552">
    <property type="protein sequence ID" value="EKF37648.1"/>
    <property type="molecule type" value="Genomic_DNA"/>
</dbReference>
<protein>
    <submittedName>
        <fullName evidence="1">Uncharacterized protein</fullName>
    </submittedName>
</protein>
<feature type="non-terminal residue" evidence="1">
    <location>
        <position position="165"/>
    </location>
</feature>
<reference evidence="1 2" key="1">
    <citation type="journal article" date="2012" name="BMC Genomics">
        <title>Comparative genomic analysis of human infective Trypanosoma cruzi lineages with the bat-restricted subspecies T. cruzi marinkellei.</title>
        <authorList>
            <person name="Franzen O."/>
            <person name="Talavera-Lopez C."/>
            <person name="Ochaya S."/>
            <person name="Butler C.E."/>
            <person name="Messenger L.A."/>
            <person name="Lewis M.D."/>
            <person name="Llewellyn M.S."/>
            <person name="Marinkelle C.J."/>
            <person name="Tyler K.M."/>
            <person name="Miles M.A."/>
            <person name="Andersson B."/>
        </authorList>
    </citation>
    <scope>NUCLEOTIDE SEQUENCE [LARGE SCALE GENOMIC DNA]</scope>
    <source>
        <strain evidence="1 2">B7</strain>
    </source>
</reference>
<evidence type="ECO:0000313" key="1">
    <source>
        <dbReference type="EMBL" id="EKF37648.1"/>
    </source>
</evidence>
<gene>
    <name evidence="1" type="ORF">MOQ_002157</name>
</gene>
<accession>K2MQW2</accession>
<dbReference type="OrthoDB" id="10354380at2759"/>
<evidence type="ECO:0000313" key="2">
    <source>
        <dbReference type="Proteomes" id="UP000007350"/>
    </source>
</evidence>
<comment type="caution">
    <text evidence="1">The sequence shown here is derived from an EMBL/GenBank/DDBJ whole genome shotgun (WGS) entry which is preliminary data.</text>
</comment>
<keyword evidence="2" id="KW-1185">Reference proteome</keyword>
<name>K2MQW2_TRYCR</name>
<sequence>MGVCVCAWSRCSHVLAGSLQPVPSCQFIGSSMEKRKWPIPHALIPTSSTNTLVASRHSSAHPGIRKSDVEMSASNATIPAHMSAPPEKTHKLQTTPLTCLPNIIPTHRGMPKRGMRHSNVPPHTIKQSIHHARQQLTRGQTNVLRISVVHVLRWEVKKGDEPSKP</sequence>
<proteinExistence type="predicted"/>